<keyword evidence="9" id="KW-0862">Zinc</keyword>
<reference evidence="13" key="1">
    <citation type="submission" date="2017-02" db="UniProtKB">
        <authorList>
            <consortium name="WormBaseParasite"/>
        </authorList>
    </citation>
    <scope>IDENTIFICATION</scope>
</reference>
<evidence type="ECO:0000256" key="6">
    <source>
        <dbReference type="ARBA" id="ARBA00022723"/>
    </source>
</evidence>
<dbReference type="PANTHER" id="PTHR22968">
    <property type="entry name" value="PROTEIN KINASE C, MU"/>
    <property type="match status" value="1"/>
</dbReference>
<dbReference type="Proteomes" id="UP000036681">
    <property type="component" value="Unplaced"/>
</dbReference>
<dbReference type="GO" id="GO:0007200">
    <property type="term" value="P:phospholipase C-activating G protein-coupled receptor signaling pathway"/>
    <property type="evidence" value="ECO:0007669"/>
    <property type="project" value="TreeGrafter"/>
</dbReference>
<dbReference type="GO" id="GO:0035556">
    <property type="term" value="P:intracellular signal transduction"/>
    <property type="evidence" value="ECO:0007669"/>
    <property type="project" value="TreeGrafter"/>
</dbReference>
<dbReference type="PROSITE" id="PS00479">
    <property type="entry name" value="ZF_DAG_PE_1"/>
    <property type="match status" value="1"/>
</dbReference>
<evidence type="ECO:0000256" key="4">
    <source>
        <dbReference type="ARBA" id="ARBA00022475"/>
    </source>
</evidence>
<dbReference type="Pfam" id="PF00130">
    <property type="entry name" value="C1_1"/>
    <property type="match status" value="1"/>
</dbReference>
<dbReference type="WBParaSite" id="ALUE_0001015901-mRNA-1">
    <property type="protein sequence ID" value="ALUE_0001015901-mRNA-1"/>
    <property type="gene ID" value="ALUE_0001015901"/>
</dbReference>
<accession>A0A0M3I1J7</accession>
<evidence type="ECO:0000256" key="8">
    <source>
        <dbReference type="ARBA" id="ARBA00022771"/>
    </source>
</evidence>
<dbReference type="PRINTS" id="PR00008">
    <property type="entry name" value="DAGPEDOMAIN"/>
</dbReference>
<keyword evidence="12" id="KW-1185">Reference proteome</keyword>
<dbReference type="SMART" id="SM00109">
    <property type="entry name" value="C1"/>
    <property type="match status" value="1"/>
</dbReference>
<protein>
    <submittedName>
        <fullName evidence="13">Phorbol-ester/DAG-type domain-containing protein</fullName>
    </submittedName>
</protein>
<evidence type="ECO:0000256" key="9">
    <source>
        <dbReference type="ARBA" id="ARBA00022833"/>
    </source>
</evidence>
<evidence type="ECO:0000256" key="1">
    <source>
        <dbReference type="ARBA" id="ARBA00004278"/>
    </source>
</evidence>
<evidence type="ECO:0000313" key="13">
    <source>
        <dbReference type="WBParaSite" id="ALUE_0001015901-mRNA-1"/>
    </source>
</evidence>
<keyword evidence="3" id="KW-0728">SH3 domain</keyword>
<dbReference type="PROSITE" id="PS50081">
    <property type="entry name" value="ZF_DAG_PE_2"/>
    <property type="match status" value="1"/>
</dbReference>
<evidence type="ECO:0000256" key="7">
    <source>
        <dbReference type="ARBA" id="ARBA00022737"/>
    </source>
</evidence>
<dbReference type="GO" id="GO:0042383">
    <property type="term" value="C:sarcolemma"/>
    <property type="evidence" value="ECO:0007669"/>
    <property type="project" value="UniProtKB-SubCell"/>
</dbReference>
<dbReference type="InterPro" id="IPR020454">
    <property type="entry name" value="DAG/PE-bd"/>
</dbReference>
<comment type="subcellular location">
    <subcellularLocation>
        <location evidence="1">Cell membrane</location>
        <location evidence="1">Sarcolemma</location>
        <topology evidence="1">Peripheral membrane protein</topology>
        <orientation evidence="1">Cytoplasmic side</orientation>
    </subcellularLocation>
    <subcellularLocation>
        <location evidence="2">Cytoplasm</location>
    </subcellularLocation>
</comment>
<name>A0A0M3I1J7_ASCLU</name>
<keyword evidence="8" id="KW-0863">Zinc-finger</keyword>
<dbReference type="SUPFAM" id="SSF57889">
    <property type="entry name" value="Cysteine-rich domain"/>
    <property type="match status" value="1"/>
</dbReference>
<keyword evidence="6" id="KW-0479">Metal-binding</keyword>
<dbReference type="FunFam" id="3.30.60.20:FF:000022">
    <property type="entry name" value="SH3 and cysteine-rich domain-containing protein 3 isoform 2"/>
    <property type="match status" value="1"/>
</dbReference>
<organism evidence="12 13">
    <name type="scientific">Ascaris lumbricoides</name>
    <name type="common">Giant roundworm</name>
    <dbReference type="NCBI Taxonomy" id="6252"/>
    <lineage>
        <taxon>Eukaryota</taxon>
        <taxon>Metazoa</taxon>
        <taxon>Ecdysozoa</taxon>
        <taxon>Nematoda</taxon>
        <taxon>Chromadorea</taxon>
        <taxon>Rhabditida</taxon>
        <taxon>Spirurina</taxon>
        <taxon>Ascaridomorpha</taxon>
        <taxon>Ascaridoidea</taxon>
        <taxon>Ascarididae</taxon>
        <taxon>Ascaris</taxon>
    </lineage>
</organism>
<dbReference type="PANTHER" id="PTHR22968:SF24">
    <property type="entry name" value="SERINE_THREONINE-PROTEIN KINASE"/>
    <property type="match status" value="1"/>
</dbReference>
<dbReference type="GO" id="GO:0008270">
    <property type="term" value="F:zinc ion binding"/>
    <property type="evidence" value="ECO:0007669"/>
    <property type="project" value="UniProtKB-KW"/>
</dbReference>
<evidence type="ECO:0000256" key="5">
    <source>
        <dbReference type="ARBA" id="ARBA00022490"/>
    </source>
</evidence>
<feature type="domain" description="Phorbol-ester/DAG-type" evidence="11">
    <location>
        <begin position="28"/>
        <end position="78"/>
    </location>
</feature>
<evidence type="ECO:0000256" key="3">
    <source>
        <dbReference type="ARBA" id="ARBA00022443"/>
    </source>
</evidence>
<dbReference type="CDD" id="cd20796">
    <property type="entry name" value="C1_PKD_rpt2"/>
    <property type="match status" value="1"/>
</dbReference>
<sequence>MPRKDRSCSWSGRPLWMEVAEATRVKVPHTFQVHSYKRPTVCQICKKLLKGLIRQGMQCRDCKYNCHKKCAEQVAKDCPGSSFIPQSFFLGAGEDDSPHLFLLKYSQLCMNYQPLFPAETSF</sequence>
<dbReference type="InterPro" id="IPR046349">
    <property type="entry name" value="C1-like_sf"/>
</dbReference>
<proteinExistence type="predicted"/>
<keyword evidence="4" id="KW-1003">Cell membrane</keyword>
<dbReference type="GO" id="GO:0004674">
    <property type="term" value="F:protein serine/threonine kinase activity"/>
    <property type="evidence" value="ECO:0007669"/>
    <property type="project" value="UniProtKB-KW"/>
</dbReference>
<evidence type="ECO:0000313" key="12">
    <source>
        <dbReference type="Proteomes" id="UP000036681"/>
    </source>
</evidence>
<dbReference type="Gene3D" id="3.30.60.20">
    <property type="match status" value="1"/>
</dbReference>
<keyword evidence="10" id="KW-0472">Membrane</keyword>
<evidence type="ECO:0000259" key="11">
    <source>
        <dbReference type="PROSITE" id="PS50081"/>
    </source>
</evidence>
<dbReference type="AlphaFoldDB" id="A0A0M3I1J7"/>
<dbReference type="GO" id="GO:0005829">
    <property type="term" value="C:cytosol"/>
    <property type="evidence" value="ECO:0007669"/>
    <property type="project" value="TreeGrafter"/>
</dbReference>
<evidence type="ECO:0000256" key="10">
    <source>
        <dbReference type="ARBA" id="ARBA00023136"/>
    </source>
</evidence>
<keyword evidence="5" id="KW-0963">Cytoplasm</keyword>
<evidence type="ECO:0000256" key="2">
    <source>
        <dbReference type="ARBA" id="ARBA00004496"/>
    </source>
</evidence>
<keyword evidence="7" id="KW-0677">Repeat</keyword>
<dbReference type="InterPro" id="IPR002219">
    <property type="entry name" value="PKC_DAG/PE"/>
</dbReference>